<proteinExistence type="predicted"/>
<reference evidence="1 2" key="1">
    <citation type="journal article" date="2018" name="Mol. Biol. Evol.">
        <title>Broad Genomic Sampling Reveals a Smut Pathogenic Ancestry of the Fungal Clade Ustilaginomycotina.</title>
        <authorList>
            <person name="Kijpornyongpan T."/>
            <person name="Mondo S.J."/>
            <person name="Barry K."/>
            <person name="Sandor L."/>
            <person name="Lee J."/>
            <person name="Lipzen A."/>
            <person name="Pangilinan J."/>
            <person name="LaButti K."/>
            <person name="Hainaut M."/>
            <person name="Henrissat B."/>
            <person name="Grigoriev I.V."/>
            <person name="Spatafora J.W."/>
            <person name="Aime M.C."/>
        </authorList>
    </citation>
    <scope>NUCLEOTIDE SEQUENCE [LARGE SCALE GENOMIC DNA]</scope>
    <source>
        <strain evidence="1 2">SA 807</strain>
    </source>
</reference>
<protein>
    <submittedName>
        <fullName evidence="1">MFS general substrate transporter</fullName>
    </submittedName>
</protein>
<organism evidence="1 2">
    <name type="scientific">Violaceomyces palustris</name>
    <dbReference type="NCBI Taxonomy" id="1673888"/>
    <lineage>
        <taxon>Eukaryota</taxon>
        <taxon>Fungi</taxon>
        <taxon>Dikarya</taxon>
        <taxon>Basidiomycota</taxon>
        <taxon>Ustilaginomycotina</taxon>
        <taxon>Ustilaginomycetes</taxon>
        <taxon>Violaceomycetales</taxon>
        <taxon>Violaceomycetaceae</taxon>
        <taxon>Violaceomyces</taxon>
    </lineage>
</organism>
<gene>
    <name evidence="1" type="ORF">IE53DRAFT_381964</name>
</gene>
<sequence length="499" mass="53240">MALFTNEGKFQRDEDGRREAALELNLDWGEKGWEEGEGAATSGGSNSKHGSFSDDHGSKDLEKASPSPQPQPLPPSRKAGPPTPFALAVAQSTFPEGGRDAWLTVVGSCLAVMLSFGLITSFGVFQSHYSLVLVQSNSSISWIGSLQTGFFYIVGAGIGRVFDAFGPKWLTLAGTLLLSFGLMMTSLGSQYWQLLLSQGVVVGLGAALLFYPSLLSVPSYFLRLRGLAVGIVAAGAALGGVVWPIALQKMFLRPELGFAWTIRILGFVSLVLGLVATSLVKSRAPPRKSGAWFEWVAWKDPRYSATVVGAALSTLGFFVPYFYLDSYAIMRGVPSSVSFYSLTAVNGGSLLGRLLTSLFCDRFGKYNTLLVSSLLSSVICLAFWLPLGLLPDGSNQVLAAIMCFGLIFGLANGAFFSASLPALASITPLTHLGTRAGMLYTLLTIPSLIGTPISGAFLSKEDLGHFDHLIIWSGVTQLCGFVAFALARIKISSRLFHAV</sequence>
<dbReference type="Proteomes" id="UP000245626">
    <property type="component" value="Unassembled WGS sequence"/>
</dbReference>
<dbReference type="EMBL" id="KZ820372">
    <property type="protein sequence ID" value="PWN47661.1"/>
    <property type="molecule type" value="Genomic_DNA"/>
</dbReference>
<evidence type="ECO:0000313" key="2">
    <source>
        <dbReference type="Proteomes" id="UP000245626"/>
    </source>
</evidence>
<evidence type="ECO:0000313" key="1">
    <source>
        <dbReference type="EMBL" id="PWN47661.1"/>
    </source>
</evidence>
<name>A0ACD0NPC6_9BASI</name>
<keyword evidence="2" id="KW-1185">Reference proteome</keyword>
<accession>A0ACD0NPC6</accession>